<feature type="region of interest" description="Disordered" evidence="1">
    <location>
        <begin position="224"/>
        <end position="250"/>
    </location>
</feature>
<dbReference type="EMBL" id="OU898280">
    <property type="protein sequence ID" value="CAG9835094.1"/>
    <property type="molecule type" value="Genomic_DNA"/>
</dbReference>
<proteinExistence type="predicted"/>
<feature type="compositionally biased region" description="Polar residues" evidence="1">
    <location>
        <begin position="152"/>
        <end position="162"/>
    </location>
</feature>
<evidence type="ECO:0000313" key="3">
    <source>
        <dbReference type="Proteomes" id="UP001153709"/>
    </source>
</evidence>
<gene>
    <name evidence="2" type="ORF">DIABBA_LOCUS8330</name>
</gene>
<sequence length="300" mass="34547">MNKIGLSEDELRRILEETDFSDCNISDYDSDDDHAYQENDSYQLYLSSDEETGSSNSIIKVVIERGDDVSSPRKKQKMYNEVCPSNAVDDLVIDIYVENKPDKPVEEQYEIGELLNQSEAETGRNISDVLEGRTSPTRKNLQHNNIAIIQDTCASSSTQSQPEPRVSAVKKRRVEKVPSVASSKEWQTYHENKKIKLLEEKQKRAEERQKKREEKNFVKKQKLKVMKKKVSKKKEESSSDNNESWVESGSSLDDISFEVGDCSDKDTDHVNYMEGDYVLSKFPGKKKEYKFVCVIQKNFQ</sequence>
<dbReference type="Proteomes" id="UP001153709">
    <property type="component" value="Chromosome 5"/>
</dbReference>
<feature type="region of interest" description="Disordered" evidence="1">
    <location>
        <begin position="152"/>
        <end position="174"/>
    </location>
</feature>
<name>A0A9N9T3Z0_DIABA</name>
<reference evidence="2" key="1">
    <citation type="submission" date="2022-01" db="EMBL/GenBank/DDBJ databases">
        <authorList>
            <person name="King R."/>
        </authorList>
    </citation>
    <scope>NUCLEOTIDE SEQUENCE</scope>
</reference>
<evidence type="ECO:0000313" key="2">
    <source>
        <dbReference type="EMBL" id="CAG9835094.1"/>
    </source>
</evidence>
<dbReference type="OrthoDB" id="6776882at2759"/>
<evidence type="ECO:0000256" key="1">
    <source>
        <dbReference type="SAM" id="MobiDB-lite"/>
    </source>
</evidence>
<organism evidence="2 3">
    <name type="scientific">Diabrotica balteata</name>
    <name type="common">Banded cucumber beetle</name>
    <dbReference type="NCBI Taxonomy" id="107213"/>
    <lineage>
        <taxon>Eukaryota</taxon>
        <taxon>Metazoa</taxon>
        <taxon>Ecdysozoa</taxon>
        <taxon>Arthropoda</taxon>
        <taxon>Hexapoda</taxon>
        <taxon>Insecta</taxon>
        <taxon>Pterygota</taxon>
        <taxon>Neoptera</taxon>
        <taxon>Endopterygota</taxon>
        <taxon>Coleoptera</taxon>
        <taxon>Polyphaga</taxon>
        <taxon>Cucujiformia</taxon>
        <taxon>Chrysomeloidea</taxon>
        <taxon>Chrysomelidae</taxon>
        <taxon>Galerucinae</taxon>
        <taxon>Diabroticina</taxon>
        <taxon>Diabroticites</taxon>
        <taxon>Diabrotica</taxon>
    </lineage>
</organism>
<protein>
    <submittedName>
        <fullName evidence="2">Uncharacterized protein</fullName>
    </submittedName>
</protein>
<accession>A0A9N9T3Z0</accession>
<keyword evidence="3" id="KW-1185">Reference proteome</keyword>
<dbReference type="AlphaFoldDB" id="A0A9N9T3Z0"/>
<feature type="compositionally biased region" description="Low complexity" evidence="1">
    <location>
        <begin position="239"/>
        <end position="248"/>
    </location>
</feature>